<accession>A0AAN8LYW1</accession>
<keyword evidence="1" id="KW-0732">Signal</keyword>
<evidence type="ECO:0000256" key="1">
    <source>
        <dbReference type="SAM" id="SignalP"/>
    </source>
</evidence>
<proteinExistence type="predicted"/>
<dbReference type="AlphaFoldDB" id="A0AAN8LYW1"/>
<gene>
    <name evidence="2" type="ORF">J4Q44_G00084110</name>
</gene>
<sequence>MKVHILHFFFLICNPIGLRVETQLAVPGRDAHFMTAQHPIRELCSTRYHGNSKKSG</sequence>
<feature type="signal peptide" evidence="1">
    <location>
        <begin position="1"/>
        <end position="19"/>
    </location>
</feature>
<dbReference type="Proteomes" id="UP001356427">
    <property type="component" value="Unassembled WGS sequence"/>
</dbReference>
<comment type="caution">
    <text evidence="2">The sequence shown here is derived from an EMBL/GenBank/DDBJ whole genome shotgun (WGS) entry which is preliminary data.</text>
</comment>
<evidence type="ECO:0000313" key="3">
    <source>
        <dbReference type="Proteomes" id="UP001356427"/>
    </source>
</evidence>
<evidence type="ECO:0000313" key="2">
    <source>
        <dbReference type="EMBL" id="KAK6321435.1"/>
    </source>
</evidence>
<dbReference type="EMBL" id="JAGTTL010000006">
    <property type="protein sequence ID" value="KAK6321435.1"/>
    <property type="molecule type" value="Genomic_DNA"/>
</dbReference>
<name>A0AAN8LYW1_9TELE</name>
<organism evidence="2 3">
    <name type="scientific">Coregonus suidteri</name>
    <dbReference type="NCBI Taxonomy" id="861788"/>
    <lineage>
        <taxon>Eukaryota</taxon>
        <taxon>Metazoa</taxon>
        <taxon>Chordata</taxon>
        <taxon>Craniata</taxon>
        <taxon>Vertebrata</taxon>
        <taxon>Euteleostomi</taxon>
        <taxon>Actinopterygii</taxon>
        <taxon>Neopterygii</taxon>
        <taxon>Teleostei</taxon>
        <taxon>Protacanthopterygii</taxon>
        <taxon>Salmoniformes</taxon>
        <taxon>Salmonidae</taxon>
        <taxon>Coregoninae</taxon>
        <taxon>Coregonus</taxon>
    </lineage>
</organism>
<feature type="chain" id="PRO_5042973934" evidence="1">
    <location>
        <begin position="20"/>
        <end position="56"/>
    </location>
</feature>
<reference evidence="2 3" key="1">
    <citation type="submission" date="2021-04" db="EMBL/GenBank/DDBJ databases">
        <authorList>
            <person name="De Guttry C."/>
            <person name="Zahm M."/>
            <person name="Klopp C."/>
            <person name="Cabau C."/>
            <person name="Louis A."/>
            <person name="Berthelot C."/>
            <person name="Parey E."/>
            <person name="Roest Crollius H."/>
            <person name="Montfort J."/>
            <person name="Robinson-Rechavi M."/>
            <person name="Bucao C."/>
            <person name="Bouchez O."/>
            <person name="Gislard M."/>
            <person name="Lluch J."/>
            <person name="Milhes M."/>
            <person name="Lampietro C."/>
            <person name="Lopez Roques C."/>
            <person name="Donnadieu C."/>
            <person name="Braasch I."/>
            <person name="Desvignes T."/>
            <person name="Postlethwait J."/>
            <person name="Bobe J."/>
            <person name="Wedekind C."/>
            <person name="Guiguen Y."/>
        </authorList>
    </citation>
    <scope>NUCLEOTIDE SEQUENCE [LARGE SCALE GENOMIC DNA]</scope>
    <source>
        <strain evidence="2">Cs_M1</strain>
        <tissue evidence="2">Blood</tissue>
    </source>
</reference>
<protein>
    <submittedName>
        <fullName evidence="2">Uncharacterized protein</fullName>
    </submittedName>
</protein>
<keyword evidence="3" id="KW-1185">Reference proteome</keyword>